<dbReference type="Proteomes" id="UP000310066">
    <property type="component" value="Unassembled WGS sequence"/>
</dbReference>
<reference evidence="1 2" key="1">
    <citation type="submission" date="2017-03" db="EMBL/GenBank/DDBJ databases">
        <title>Genomes of endolithic fungi from Antarctica.</title>
        <authorList>
            <person name="Coleine C."/>
            <person name="Masonjones S."/>
            <person name="Stajich J.E."/>
        </authorList>
    </citation>
    <scope>NUCLEOTIDE SEQUENCE [LARGE SCALE GENOMIC DNA]</scope>
    <source>
        <strain evidence="1 2">CCFEE 5311</strain>
    </source>
</reference>
<dbReference type="EMBL" id="NAJP01000035">
    <property type="protein sequence ID" value="TKA40069.1"/>
    <property type="molecule type" value="Genomic_DNA"/>
</dbReference>
<gene>
    <name evidence="1" type="ORF">B0A54_08857</name>
</gene>
<protein>
    <submittedName>
        <fullName evidence="1">Uncharacterized protein</fullName>
    </submittedName>
</protein>
<evidence type="ECO:0000313" key="1">
    <source>
        <dbReference type="EMBL" id="TKA40069.1"/>
    </source>
</evidence>
<proteinExistence type="predicted"/>
<comment type="caution">
    <text evidence="1">The sequence shown here is derived from an EMBL/GenBank/DDBJ whole genome shotgun (WGS) entry which is preliminary data.</text>
</comment>
<dbReference type="STRING" id="329885.A0A4V6WK50"/>
<accession>A0A4V6WK50</accession>
<dbReference type="OrthoDB" id="2898509at2759"/>
<sequence>MAQSYAPTNNSQALFGCGVSDEEFATRISTSTNEELLKDDIHNCRTAHSGTYGATLGVLEAPVTAGVSLVGSAIGLRRRNVAKRRLEMIHQELEKRGLPAHKQTKRDFLIPLGIAGVSAGISGGVMDGVMHAIPVDSLVDAGLDLGVTAGAQVAQEAAGKLTVEVANEQILDRGLPGTGRSQVWREKLTMSRSATSLSSTLALPEVAETALSAPSSPMLEVRPLLPPRPLSGAVQSAAGVPLIRLS</sequence>
<organism evidence="1 2">
    <name type="scientific">Friedmanniomyces endolithicus</name>
    <dbReference type="NCBI Taxonomy" id="329885"/>
    <lineage>
        <taxon>Eukaryota</taxon>
        <taxon>Fungi</taxon>
        <taxon>Dikarya</taxon>
        <taxon>Ascomycota</taxon>
        <taxon>Pezizomycotina</taxon>
        <taxon>Dothideomycetes</taxon>
        <taxon>Dothideomycetidae</taxon>
        <taxon>Mycosphaerellales</taxon>
        <taxon>Teratosphaeriaceae</taxon>
        <taxon>Friedmanniomyces</taxon>
    </lineage>
</organism>
<name>A0A4V6WK50_9PEZI</name>
<evidence type="ECO:0000313" key="2">
    <source>
        <dbReference type="Proteomes" id="UP000310066"/>
    </source>
</evidence>
<dbReference type="AlphaFoldDB" id="A0A4V6WK50"/>